<feature type="non-terminal residue" evidence="3">
    <location>
        <position position="29"/>
    </location>
</feature>
<feature type="region of interest" description="Disordered" evidence="2">
    <location>
        <begin position="1"/>
        <end position="29"/>
    </location>
</feature>
<dbReference type="AlphaFoldDB" id="A0A067D8P2"/>
<evidence type="ECO:0000313" key="3">
    <source>
        <dbReference type="EMBL" id="KDO37930.1"/>
    </source>
</evidence>
<gene>
    <name evidence="3" type="ORF">CISIN_1g0456911mg</name>
</gene>
<name>A0A067D8P2_CITSI</name>
<dbReference type="InterPro" id="IPR005513">
    <property type="entry name" value="LEA_1"/>
</dbReference>
<evidence type="ECO:0000256" key="1">
    <source>
        <dbReference type="ARBA" id="ARBA00010975"/>
    </source>
</evidence>
<proteinExistence type="inferred from homology"/>
<dbReference type="Pfam" id="PF03760">
    <property type="entry name" value="LEA_1"/>
    <property type="match status" value="1"/>
</dbReference>
<protein>
    <submittedName>
        <fullName evidence="3">Uncharacterized protein</fullName>
    </submittedName>
</protein>
<comment type="similarity">
    <text evidence="1">Belongs to the LEA type 1 family.</text>
</comment>
<feature type="compositionally biased region" description="Basic and acidic residues" evidence="2">
    <location>
        <begin position="17"/>
        <end position="29"/>
    </location>
</feature>
<dbReference type="EMBL" id="KK789258">
    <property type="protein sequence ID" value="KDO37930.1"/>
    <property type="molecule type" value="Genomic_DNA"/>
</dbReference>
<keyword evidence="4" id="KW-1185">Reference proteome</keyword>
<dbReference type="Proteomes" id="UP000027120">
    <property type="component" value="Unassembled WGS sequence"/>
</dbReference>
<reference evidence="3 4" key="1">
    <citation type="submission" date="2014-04" db="EMBL/GenBank/DDBJ databases">
        <authorList>
            <consortium name="International Citrus Genome Consortium"/>
            <person name="Gmitter F."/>
            <person name="Chen C."/>
            <person name="Farmerie W."/>
            <person name="Harkins T."/>
            <person name="Desany B."/>
            <person name="Mohiuddin M."/>
            <person name="Kodira C."/>
            <person name="Borodovsky M."/>
            <person name="Lomsadze A."/>
            <person name="Burns P."/>
            <person name="Jenkins J."/>
            <person name="Prochnik S."/>
            <person name="Shu S."/>
            <person name="Chapman J."/>
            <person name="Pitluck S."/>
            <person name="Schmutz J."/>
            <person name="Rokhsar D."/>
        </authorList>
    </citation>
    <scope>NUCLEOTIDE SEQUENCE</scope>
</reference>
<dbReference type="GO" id="GO:0009793">
    <property type="term" value="P:embryo development ending in seed dormancy"/>
    <property type="evidence" value="ECO:0007669"/>
    <property type="project" value="InterPro"/>
</dbReference>
<accession>A0A067D8P2</accession>
<evidence type="ECO:0000256" key="2">
    <source>
        <dbReference type="SAM" id="MobiDB-lite"/>
    </source>
</evidence>
<evidence type="ECO:0000313" key="4">
    <source>
        <dbReference type="Proteomes" id="UP000027120"/>
    </source>
</evidence>
<sequence length="29" mass="3176">MQNIKEKVSNAASTGKAHVDIYKAKADEK</sequence>
<organism evidence="3 4">
    <name type="scientific">Citrus sinensis</name>
    <name type="common">Sweet orange</name>
    <name type="synonym">Citrus aurantium var. sinensis</name>
    <dbReference type="NCBI Taxonomy" id="2711"/>
    <lineage>
        <taxon>Eukaryota</taxon>
        <taxon>Viridiplantae</taxon>
        <taxon>Streptophyta</taxon>
        <taxon>Embryophyta</taxon>
        <taxon>Tracheophyta</taxon>
        <taxon>Spermatophyta</taxon>
        <taxon>Magnoliopsida</taxon>
        <taxon>eudicotyledons</taxon>
        <taxon>Gunneridae</taxon>
        <taxon>Pentapetalae</taxon>
        <taxon>rosids</taxon>
        <taxon>malvids</taxon>
        <taxon>Sapindales</taxon>
        <taxon>Rutaceae</taxon>
        <taxon>Aurantioideae</taxon>
        <taxon>Citrus</taxon>
    </lineage>
</organism>